<evidence type="ECO:0000256" key="1">
    <source>
        <dbReference type="ARBA" id="ARBA00001273"/>
    </source>
</evidence>
<dbReference type="SUPFAM" id="SSF111249">
    <property type="entry name" value="Sulfolobus fructose-1,6-bisphosphatase-like"/>
    <property type="match status" value="1"/>
</dbReference>
<feature type="active site" description="Proton donor/acceptor; for FBP aldolase activity" evidence="15">
    <location>
        <position position="227"/>
    </location>
</feature>
<keyword evidence="9 15" id="KW-0479">Metal-binding</keyword>
<dbReference type="Pfam" id="PF01950">
    <property type="entry name" value="FBPase_3"/>
    <property type="match status" value="1"/>
</dbReference>
<dbReference type="GO" id="GO:0042132">
    <property type="term" value="F:fructose 1,6-bisphosphate 1-phosphatase activity"/>
    <property type="evidence" value="ECO:0007669"/>
    <property type="project" value="UniProtKB-UniRule"/>
</dbReference>
<dbReference type="InterPro" id="IPR002803">
    <property type="entry name" value="FBPase_V"/>
</dbReference>
<keyword evidence="8 15" id="KW-0312">Gluconeogenesis</keyword>
<dbReference type="GO" id="GO:0000287">
    <property type="term" value="F:magnesium ion binding"/>
    <property type="evidence" value="ECO:0007669"/>
    <property type="project" value="UniProtKB-UniRule"/>
</dbReference>
<evidence type="ECO:0000256" key="8">
    <source>
        <dbReference type="ARBA" id="ARBA00022432"/>
    </source>
</evidence>
<comment type="similarity">
    <text evidence="4 15">Belongs to the FBP aldolase/phosphatase family.</text>
</comment>
<accession>A0A6G7PVN2</accession>
<feature type="binding site" description="in other chain" evidence="15">
    <location>
        <position position="346"/>
    </location>
    <ligand>
        <name>beta-D-fructose 1,6-bisphosphate</name>
        <dbReference type="ChEBI" id="CHEBI:32966"/>
        <note>ligand shared between dimeric partners</note>
    </ligand>
</feature>
<keyword evidence="13 15" id="KW-0704">Schiff base</keyword>
<dbReference type="HAMAP" id="MF_02067">
    <property type="entry name" value="FBP_aldolase_phosphatase"/>
    <property type="match status" value="1"/>
</dbReference>
<protein>
    <recommendedName>
        <fullName evidence="7 15">Fructose-1,6-bisphosphate aldolase/phosphatase</fullName>
        <shortName evidence="15">FBP A/P</shortName>
        <shortName evidence="15">FBP aldolase/phosphatase</shortName>
        <ecNumber evidence="6 15">3.1.3.11</ecNumber>
        <ecNumber evidence="15">4.1.2.13</ecNumber>
    </recommendedName>
</protein>
<evidence type="ECO:0000256" key="12">
    <source>
        <dbReference type="ARBA" id="ARBA00023239"/>
    </source>
</evidence>
<dbReference type="KEGG" id="tav:G4V39_04895"/>
<feature type="binding site" description="in other chain" evidence="15">
    <location>
        <position position="89"/>
    </location>
    <ligand>
        <name>beta-D-fructose 1,6-bisphosphate</name>
        <dbReference type="ChEBI" id="CHEBI:32966"/>
        <note>ligand shared between dimeric partners</note>
    </ligand>
</feature>
<evidence type="ECO:0000256" key="15">
    <source>
        <dbReference type="HAMAP-Rule" id="MF_02067"/>
    </source>
</evidence>
<feature type="binding site" evidence="15">
    <location>
        <position position="11"/>
    </location>
    <ligand>
        <name>Mg(2+)</name>
        <dbReference type="ChEBI" id="CHEBI:18420"/>
        <label>1</label>
    </ligand>
</feature>
<reference evidence="16 17" key="1">
    <citation type="submission" date="2020-02" db="EMBL/GenBank/DDBJ databases">
        <title>Genome analysis of Thermosulfuriphilus ammonigenes ST65T, an anaerobic thermophilic chemolithoautotrophic bacterium isolated from a deep-sea hydrothermal vent.</title>
        <authorList>
            <person name="Slobodkina G."/>
            <person name="Allioux M."/>
            <person name="Merkel A."/>
            <person name="Alain K."/>
            <person name="Jebbar M."/>
            <person name="Slobodkin A."/>
        </authorList>
    </citation>
    <scope>NUCLEOTIDE SEQUENCE [LARGE SCALE GENOMIC DNA]</scope>
    <source>
        <strain evidence="16 17">ST65</strain>
    </source>
</reference>
<dbReference type="InterPro" id="IPR036076">
    <property type="entry name" value="FBPase_V_sf"/>
</dbReference>
<evidence type="ECO:0000256" key="7">
    <source>
        <dbReference type="ARBA" id="ARBA00018635"/>
    </source>
</evidence>
<feature type="binding site" evidence="15">
    <location>
        <position position="51"/>
    </location>
    <ligand>
        <name>Mg(2+)</name>
        <dbReference type="ChEBI" id="CHEBI:18420"/>
        <label>1</label>
    </ligand>
</feature>
<feature type="binding site" evidence="15">
    <location>
        <position position="93"/>
    </location>
    <ligand>
        <name>Mg(2+)</name>
        <dbReference type="ChEBI" id="CHEBI:18420"/>
        <label>1</label>
    </ligand>
</feature>
<evidence type="ECO:0000313" key="17">
    <source>
        <dbReference type="Proteomes" id="UP000502179"/>
    </source>
</evidence>
<dbReference type="GO" id="GO:0004332">
    <property type="term" value="F:fructose-bisphosphate aldolase activity"/>
    <property type="evidence" value="ECO:0007669"/>
    <property type="project" value="UniProtKB-UniRule"/>
</dbReference>
<dbReference type="NCBIfam" id="NF041126">
    <property type="entry name" value="FBP_aldo_phos"/>
    <property type="match status" value="1"/>
</dbReference>
<feature type="active site" description="Proton acceptor; for FBP phosphatase activity" evidence="15">
    <location>
        <position position="11"/>
    </location>
</feature>
<dbReference type="RefSeq" id="WP_166031865.1">
    <property type="nucleotide sequence ID" value="NZ_CP048877.1"/>
</dbReference>
<feature type="binding site" description="in other chain" evidence="15">
    <location>
        <position position="131"/>
    </location>
    <ligand>
        <name>beta-D-fructose 1,6-bisphosphate</name>
        <dbReference type="ChEBI" id="CHEBI:32966"/>
        <note>ligand shared between dimeric partners</note>
    </ligand>
</feature>
<evidence type="ECO:0000256" key="9">
    <source>
        <dbReference type="ARBA" id="ARBA00022723"/>
    </source>
</evidence>
<comment type="pathway">
    <text evidence="3 15">Carbohydrate biosynthesis; gluconeogenesis.</text>
</comment>
<organism evidence="16 17">
    <name type="scientific">Thermosulfuriphilus ammonigenes</name>
    <dbReference type="NCBI Taxonomy" id="1936021"/>
    <lineage>
        <taxon>Bacteria</taxon>
        <taxon>Pseudomonadati</taxon>
        <taxon>Thermodesulfobacteriota</taxon>
        <taxon>Thermodesulfobacteria</taxon>
        <taxon>Thermodesulfobacteriales</taxon>
        <taxon>Thermodesulfobacteriaceae</taxon>
        <taxon>Thermosulfuriphilus</taxon>
    </lineage>
</organism>
<feature type="binding site" evidence="15">
    <location>
        <position position="18"/>
    </location>
    <ligand>
        <name>Mg(2+)</name>
        <dbReference type="ChEBI" id="CHEBI:18420"/>
        <label>1</label>
    </ligand>
</feature>
<evidence type="ECO:0000256" key="11">
    <source>
        <dbReference type="ARBA" id="ARBA00022842"/>
    </source>
</evidence>
<name>A0A6G7PVN2_9BACT</name>
<feature type="binding site" description="in other chain" evidence="15">
    <location>
        <position position="18"/>
    </location>
    <ligand>
        <name>beta-D-fructose 1,6-bisphosphate</name>
        <dbReference type="ChEBI" id="CHEBI:32966"/>
        <note>ligand shared between dimeric partners</note>
    </ligand>
</feature>
<feature type="binding site" evidence="15">
    <location>
        <position position="18"/>
    </location>
    <ligand>
        <name>dihydroxyacetone phosphate</name>
        <dbReference type="ChEBI" id="CHEBI:57642"/>
    </ligand>
</feature>
<evidence type="ECO:0000256" key="6">
    <source>
        <dbReference type="ARBA" id="ARBA00013093"/>
    </source>
</evidence>
<dbReference type="PIRSF" id="PIRSF015647">
    <property type="entry name" value="FBPtase_archl"/>
    <property type="match status" value="1"/>
</dbReference>
<gene>
    <name evidence="15" type="primary">fbp</name>
    <name evidence="16" type="ORF">G4V39_04895</name>
</gene>
<feature type="binding site" evidence="15">
    <location>
        <position position="52"/>
    </location>
    <ligand>
        <name>Mg(2+)</name>
        <dbReference type="ChEBI" id="CHEBI:18420"/>
        <label>2</label>
    </ligand>
</feature>
<comment type="catalytic activity">
    <reaction evidence="1 15">
        <text>beta-D-fructose 1,6-bisphosphate + H2O = beta-D-fructose 6-phosphate + phosphate</text>
        <dbReference type="Rhea" id="RHEA:11064"/>
        <dbReference type="ChEBI" id="CHEBI:15377"/>
        <dbReference type="ChEBI" id="CHEBI:32966"/>
        <dbReference type="ChEBI" id="CHEBI:43474"/>
        <dbReference type="ChEBI" id="CHEBI:57634"/>
        <dbReference type="EC" id="3.1.3.11"/>
    </reaction>
</comment>
<feature type="binding site" description="in other chain" evidence="15">
    <location>
        <position position="264"/>
    </location>
    <ligand>
        <name>beta-D-fructose 1,6-bisphosphate</name>
        <dbReference type="ChEBI" id="CHEBI:32966"/>
        <note>ligand shared between dimeric partners</note>
    </ligand>
</feature>
<dbReference type="PANTHER" id="PTHR38341">
    <property type="entry name" value="FRUCTOSE-1,6-BISPHOSPHATE ALDOLASE/PHOSPHATASE"/>
    <property type="match status" value="1"/>
</dbReference>
<feature type="active site" description="Schiff-base intermediate with DHAP; for FBP aldolase activity" evidence="15">
    <location>
        <position position="230"/>
    </location>
</feature>
<evidence type="ECO:0000256" key="10">
    <source>
        <dbReference type="ARBA" id="ARBA00022801"/>
    </source>
</evidence>
<feature type="binding site" evidence="15">
    <location>
        <position position="51"/>
    </location>
    <ligand>
        <name>Mg(2+)</name>
        <dbReference type="ChEBI" id="CHEBI:18420"/>
        <label>2</label>
    </ligand>
</feature>
<dbReference type="EC" id="4.1.2.13" evidence="15"/>
<comment type="function">
    <text evidence="15">Catalyzes two subsequent steps in gluconeogenesis: the aldol condensation of dihydroxyacetone phosphate (DHAP) and glyceraldehyde-3-phosphate (GA3P) to fructose-1,6-bisphosphate (FBP), and the dephosphorylation of FBP to fructose-6-phosphate (F6P).</text>
</comment>
<keyword evidence="14 15" id="KW-0119">Carbohydrate metabolism</keyword>
<feature type="binding site" evidence="15">
    <location>
        <position position="231"/>
    </location>
    <ligand>
        <name>Mg(2+)</name>
        <dbReference type="ChEBI" id="CHEBI:18420"/>
        <label>3</label>
    </ligand>
</feature>
<keyword evidence="12 15" id="KW-0456">Lyase</keyword>
<evidence type="ECO:0000256" key="3">
    <source>
        <dbReference type="ARBA" id="ARBA00004742"/>
    </source>
</evidence>
<dbReference type="EC" id="3.1.3.11" evidence="6 15"/>
<dbReference type="UniPathway" id="UPA00138"/>
<dbReference type="PANTHER" id="PTHR38341:SF1">
    <property type="entry name" value="FRUCTOSE-1,6-BISPHOSPHATE ALDOLASE_PHOSPHATASE"/>
    <property type="match status" value="1"/>
</dbReference>
<evidence type="ECO:0000256" key="13">
    <source>
        <dbReference type="ARBA" id="ARBA00023270"/>
    </source>
</evidence>
<comment type="subunit">
    <text evidence="5 15">Homooctamer; dimer of tetramers.</text>
</comment>
<feature type="binding site" evidence="15">
    <location>
        <position position="264"/>
    </location>
    <ligand>
        <name>dihydroxyacetone phosphate</name>
        <dbReference type="ChEBI" id="CHEBI:57642"/>
    </ligand>
</feature>
<feature type="binding site" evidence="15">
    <location>
        <position position="285"/>
    </location>
    <ligand>
        <name>dihydroxyacetone phosphate</name>
        <dbReference type="ChEBI" id="CHEBI:57642"/>
    </ligand>
</feature>
<keyword evidence="10 15" id="KW-0378">Hydrolase</keyword>
<feature type="binding site" evidence="15">
    <location>
        <position position="232"/>
    </location>
    <ligand>
        <name>Mg(2+)</name>
        <dbReference type="ChEBI" id="CHEBI:18420"/>
        <label>2</label>
    </ligand>
</feature>
<feature type="binding site" evidence="15">
    <location>
        <position position="232"/>
    </location>
    <ligand>
        <name>Mg(2+)</name>
        <dbReference type="ChEBI" id="CHEBI:18420"/>
        <label>3</label>
    </ligand>
</feature>
<comment type="domain">
    <text evidence="15">Consists of a single catalytic domain, but remodels its active-site architecture via a large structural change to exhibit dual activities.</text>
</comment>
<feature type="binding site" evidence="15">
    <location>
        <begin position="240"/>
        <end position="241"/>
    </location>
    <ligand>
        <name>beta-D-fructose 1,6-bisphosphate</name>
        <dbReference type="ChEBI" id="CHEBI:32966"/>
        <note>ligand shared between dimeric partners</note>
    </ligand>
</feature>
<keyword evidence="17" id="KW-1185">Reference proteome</keyword>
<feature type="binding site" evidence="15">
    <location>
        <position position="231"/>
    </location>
    <ligand>
        <name>Mg(2+)</name>
        <dbReference type="ChEBI" id="CHEBI:18420"/>
        <label>4</label>
    </ligand>
</feature>
<evidence type="ECO:0000256" key="14">
    <source>
        <dbReference type="ARBA" id="ARBA00023277"/>
    </source>
</evidence>
<comment type="cofactor">
    <cofactor evidence="2 15">
        <name>Mg(2+)</name>
        <dbReference type="ChEBI" id="CHEBI:18420"/>
    </cofactor>
</comment>
<keyword evidence="11 15" id="KW-0460">Magnesium</keyword>
<evidence type="ECO:0000256" key="4">
    <source>
        <dbReference type="ARBA" id="ARBA00010693"/>
    </source>
</evidence>
<dbReference type="AlphaFoldDB" id="A0A6G7PVN2"/>
<proteinExistence type="inferred from homology"/>
<feature type="binding site" evidence="15">
    <location>
        <position position="131"/>
    </location>
    <ligand>
        <name>dihydroxyacetone phosphate</name>
        <dbReference type="ChEBI" id="CHEBI:57642"/>
    </ligand>
</feature>
<sequence>MKITLSIIKADIGGYVGHSSTHPEVVAKVTEVAQAAKGDLLIDVSVLTCGDDIALVMTHQQGVDNEKIHKLAWDAFVAGTQVARDLKLYGAGQDLLSDAFSGNVRGLGPGIAEMEFEERKSEPVIVFFADKTAPSAWNLPLYEMFADPMNTAGLVIDPSMHGGFTFEIMDVYTGKVVKLKTPAELYDLLALIGSVSKYVVRAVYRNSDGEIAAAASTQRLSLMAGQYVGKDDPVLAVRSQSGFPAIGEILEPFGRPWLVEGWMRGSHTGPLMPVSFKQAKPTRFDGPPRVIAAGYQICNGRLVGPVDLFDDPAFDMARHECSYMANRLRRQGIFEPHRLPPEEMEYTTLPKVMERLKDRFMDSGEKMAKDAKILEKEDMD</sequence>
<evidence type="ECO:0000313" key="16">
    <source>
        <dbReference type="EMBL" id="QIJ71647.1"/>
    </source>
</evidence>
<dbReference type="Proteomes" id="UP000502179">
    <property type="component" value="Chromosome"/>
</dbReference>
<feature type="binding site" description="in other chain" evidence="15">
    <location>
        <begin position="102"/>
        <end position="103"/>
    </location>
    <ligand>
        <name>beta-D-fructose 1,6-bisphosphate</name>
        <dbReference type="ChEBI" id="CHEBI:32966"/>
        <note>ligand shared between dimeric partners</note>
    </ligand>
</feature>
<comment type="catalytic activity">
    <reaction evidence="15">
        <text>beta-D-fructose 1,6-bisphosphate = D-glyceraldehyde 3-phosphate + dihydroxyacetone phosphate</text>
        <dbReference type="Rhea" id="RHEA:14729"/>
        <dbReference type="ChEBI" id="CHEBI:32966"/>
        <dbReference type="ChEBI" id="CHEBI:57642"/>
        <dbReference type="ChEBI" id="CHEBI:59776"/>
        <dbReference type="EC" id="4.1.2.13"/>
    </reaction>
</comment>
<dbReference type="GO" id="GO:0006094">
    <property type="term" value="P:gluconeogenesis"/>
    <property type="evidence" value="ECO:0007669"/>
    <property type="project" value="UniProtKB-UniRule"/>
</dbReference>
<evidence type="ECO:0000256" key="5">
    <source>
        <dbReference type="ARBA" id="ARBA00011820"/>
    </source>
</evidence>
<feature type="binding site" description="in other chain" evidence="15">
    <location>
        <position position="285"/>
    </location>
    <ligand>
        <name>beta-D-fructose 1,6-bisphosphate</name>
        <dbReference type="ChEBI" id="CHEBI:32966"/>
        <note>ligand shared between dimeric partners</note>
    </ligand>
</feature>
<dbReference type="EMBL" id="CP048877">
    <property type="protein sequence ID" value="QIJ71647.1"/>
    <property type="molecule type" value="Genomic_DNA"/>
</dbReference>
<evidence type="ECO:0000256" key="2">
    <source>
        <dbReference type="ARBA" id="ARBA00001946"/>
    </source>
</evidence>
<feature type="binding site" evidence="15">
    <location>
        <position position="230"/>
    </location>
    <ligand>
        <name>Mg(2+)</name>
        <dbReference type="ChEBI" id="CHEBI:18420"/>
        <label>3</label>
    </ligand>
</feature>
<feature type="binding site" evidence="15">
    <location>
        <position position="130"/>
    </location>
    <ligand>
        <name>Mg(2+)</name>
        <dbReference type="ChEBI" id="CHEBI:18420"/>
        <label>2</label>
    </ligand>
</feature>